<accession>A0ABD0QNA7</accession>
<dbReference type="EMBL" id="JAMKFB020000008">
    <property type="protein sequence ID" value="KAL0187188.1"/>
    <property type="molecule type" value="Genomic_DNA"/>
</dbReference>
<reference evidence="3 4" key="1">
    <citation type="submission" date="2024-05" db="EMBL/GenBank/DDBJ databases">
        <title>Genome sequencing and assembly of Indian major carp, Cirrhinus mrigala (Hamilton, 1822).</title>
        <authorList>
            <person name="Mohindra V."/>
            <person name="Chowdhury L.M."/>
            <person name="Lal K."/>
            <person name="Jena J.K."/>
        </authorList>
    </citation>
    <scope>NUCLEOTIDE SEQUENCE [LARGE SCALE GENOMIC DNA]</scope>
    <source>
        <strain evidence="3">CM1030</strain>
        <tissue evidence="3">Blood</tissue>
    </source>
</reference>
<comment type="caution">
    <text evidence="3">The sequence shown here is derived from an EMBL/GenBank/DDBJ whole genome shotgun (WGS) entry which is preliminary data.</text>
</comment>
<feature type="signal peptide" evidence="2">
    <location>
        <begin position="1"/>
        <end position="27"/>
    </location>
</feature>
<dbReference type="Pfam" id="PF15316">
    <property type="entry name" value="MDFI"/>
    <property type="match status" value="1"/>
</dbReference>
<feature type="non-terminal residue" evidence="3">
    <location>
        <position position="94"/>
    </location>
</feature>
<comment type="similarity">
    <text evidence="1">Belongs to the MDFI family.</text>
</comment>
<evidence type="ECO:0000313" key="4">
    <source>
        <dbReference type="Proteomes" id="UP001529510"/>
    </source>
</evidence>
<gene>
    <name evidence="3" type="ORF">M9458_018858</name>
</gene>
<organism evidence="3 4">
    <name type="scientific">Cirrhinus mrigala</name>
    <name type="common">Mrigala</name>
    <dbReference type="NCBI Taxonomy" id="683832"/>
    <lineage>
        <taxon>Eukaryota</taxon>
        <taxon>Metazoa</taxon>
        <taxon>Chordata</taxon>
        <taxon>Craniata</taxon>
        <taxon>Vertebrata</taxon>
        <taxon>Euteleostomi</taxon>
        <taxon>Actinopterygii</taxon>
        <taxon>Neopterygii</taxon>
        <taxon>Teleostei</taxon>
        <taxon>Ostariophysi</taxon>
        <taxon>Cypriniformes</taxon>
        <taxon>Cyprinidae</taxon>
        <taxon>Labeoninae</taxon>
        <taxon>Labeonini</taxon>
        <taxon>Cirrhinus</taxon>
    </lineage>
</organism>
<dbReference type="AlphaFoldDB" id="A0ABD0QNA7"/>
<dbReference type="Proteomes" id="UP001529510">
    <property type="component" value="Unassembled WGS sequence"/>
</dbReference>
<dbReference type="GO" id="GO:0010468">
    <property type="term" value="P:regulation of gene expression"/>
    <property type="evidence" value="ECO:0007669"/>
    <property type="project" value="UniProtKB-ARBA"/>
</dbReference>
<feature type="chain" id="PRO_5044798435" description="Secreted protein" evidence="2">
    <location>
        <begin position="28"/>
        <end position="94"/>
    </location>
</feature>
<evidence type="ECO:0008006" key="5">
    <source>
        <dbReference type="Google" id="ProtNLM"/>
    </source>
</evidence>
<keyword evidence="4" id="KW-1185">Reference proteome</keyword>
<evidence type="ECO:0000313" key="3">
    <source>
        <dbReference type="EMBL" id="KAL0187188.1"/>
    </source>
</evidence>
<evidence type="ECO:0000256" key="2">
    <source>
        <dbReference type="SAM" id="SignalP"/>
    </source>
</evidence>
<name>A0ABD0QNA7_CIRMR</name>
<proteinExistence type="inferred from homology"/>
<evidence type="ECO:0000256" key="1">
    <source>
        <dbReference type="ARBA" id="ARBA00025778"/>
    </source>
</evidence>
<protein>
    <recommendedName>
        <fullName evidence="5">Secreted protein</fullName>
    </recommendedName>
</protein>
<dbReference type="InterPro" id="IPR026134">
    <property type="entry name" value="MDFI/MDFIC"/>
</dbReference>
<keyword evidence="2" id="KW-0732">Signal</keyword>
<sequence>MFVVVSDCCAHCILACLFCEMLSWCSAVAHVTLSAAVGKRPPAVWRAALRTPALPFWIVGYWRTVASLQTVWRSVWNAAPSVSLPKRDSQRNDI</sequence>